<evidence type="ECO:0000256" key="3">
    <source>
        <dbReference type="ARBA" id="ARBA00022552"/>
    </source>
</evidence>
<feature type="domain" description="RimM N-terminal" evidence="6">
    <location>
        <begin position="7"/>
        <end position="88"/>
    </location>
</feature>
<dbReference type="PANTHER" id="PTHR33692">
    <property type="entry name" value="RIBOSOME MATURATION FACTOR RIMM"/>
    <property type="match status" value="1"/>
</dbReference>
<dbReference type="Pfam" id="PF24986">
    <property type="entry name" value="PRC_RimM"/>
    <property type="match status" value="1"/>
</dbReference>
<dbReference type="InterPro" id="IPR036976">
    <property type="entry name" value="RimM_N_sf"/>
</dbReference>
<dbReference type="InterPro" id="IPR011961">
    <property type="entry name" value="RimM"/>
</dbReference>
<dbReference type="SUPFAM" id="SSF50447">
    <property type="entry name" value="Translation proteins"/>
    <property type="match status" value="1"/>
</dbReference>
<gene>
    <name evidence="5 8" type="primary">rimM</name>
    <name evidence="8" type="ORF">JFL75_01965</name>
</gene>
<proteinExistence type="inferred from homology"/>
<comment type="subunit">
    <text evidence="5">Binds ribosomal protein uS19.</text>
</comment>
<comment type="domain">
    <text evidence="5">The PRC barrel domain binds ribosomal protein uS19.</text>
</comment>
<evidence type="ECO:0000256" key="4">
    <source>
        <dbReference type="ARBA" id="ARBA00023186"/>
    </source>
</evidence>
<evidence type="ECO:0000256" key="5">
    <source>
        <dbReference type="HAMAP-Rule" id="MF_00014"/>
    </source>
</evidence>
<feature type="domain" description="Ribosome maturation factor RimM PRC barrel" evidence="7">
    <location>
        <begin position="100"/>
        <end position="168"/>
    </location>
</feature>
<keyword evidence="3 5" id="KW-0698">rRNA processing</keyword>
<dbReference type="Gene3D" id="2.30.30.240">
    <property type="entry name" value="PRC-barrel domain"/>
    <property type="match status" value="1"/>
</dbReference>
<dbReference type="NCBIfam" id="TIGR02273">
    <property type="entry name" value="16S_RimM"/>
    <property type="match status" value="1"/>
</dbReference>
<dbReference type="PANTHER" id="PTHR33692:SF1">
    <property type="entry name" value="RIBOSOME MATURATION FACTOR RIMM"/>
    <property type="match status" value="1"/>
</dbReference>
<comment type="similarity">
    <text evidence="5">Belongs to the RimM family.</text>
</comment>
<keyword evidence="9" id="KW-1185">Reference proteome</keyword>
<dbReference type="RefSeq" id="WP_215627010.1">
    <property type="nucleotide sequence ID" value="NZ_CP067089.2"/>
</dbReference>
<keyword evidence="1 5" id="KW-0963">Cytoplasm</keyword>
<dbReference type="InterPro" id="IPR056792">
    <property type="entry name" value="PRC_RimM"/>
</dbReference>
<dbReference type="Gene3D" id="2.40.30.60">
    <property type="entry name" value="RimM"/>
    <property type="match status" value="1"/>
</dbReference>
<protein>
    <recommendedName>
        <fullName evidence="5">Ribosome maturation factor RimM</fullName>
    </recommendedName>
</protein>
<evidence type="ECO:0000259" key="6">
    <source>
        <dbReference type="Pfam" id="PF01782"/>
    </source>
</evidence>
<evidence type="ECO:0000256" key="2">
    <source>
        <dbReference type="ARBA" id="ARBA00022517"/>
    </source>
</evidence>
<dbReference type="GO" id="GO:0042274">
    <property type="term" value="P:ribosomal small subunit biogenesis"/>
    <property type="evidence" value="ECO:0007669"/>
    <property type="project" value="UniProtKB-UniRule"/>
</dbReference>
<keyword evidence="4 5" id="KW-0143">Chaperone</keyword>
<evidence type="ECO:0000313" key="8">
    <source>
        <dbReference type="EMBL" id="QQO09707.1"/>
    </source>
</evidence>
<sequence length="170" mass="19130">MTERFVAGLVGSPHGIKGFVKIRSLSGERDHFFELKNAVLWHKGREQQYEIEEVTDTAAALLVKFRGIDSPEAAKLLAGAEILVDRDQAVPLYEDEYYIEDLKGLRVVYTGDAESPVGEITDVMEGGGGELIEIRLSSGEYRLVPFRKEFFGDIDLTERRAVLLEPWILE</sequence>
<dbReference type="AlphaFoldDB" id="A0A7T8BAP4"/>
<evidence type="ECO:0000259" key="7">
    <source>
        <dbReference type="Pfam" id="PF24986"/>
    </source>
</evidence>
<keyword evidence="2 5" id="KW-0690">Ribosome biogenesis</keyword>
<dbReference type="GO" id="GO:0006364">
    <property type="term" value="P:rRNA processing"/>
    <property type="evidence" value="ECO:0007669"/>
    <property type="project" value="UniProtKB-UniRule"/>
</dbReference>
<dbReference type="GO" id="GO:0005840">
    <property type="term" value="C:ribosome"/>
    <property type="evidence" value="ECO:0007669"/>
    <property type="project" value="InterPro"/>
</dbReference>
<dbReference type="KEGG" id="bhc:JFL75_01965"/>
<dbReference type="Proteomes" id="UP000595917">
    <property type="component" value="Chromosome"/>
</dbReference>
<dbReference type="Pfam" id="PF01782">
    <property type="entry name" value="RimM"/>
    <property type="match status" value="1"/>
</dbReference>
<dbReference type="InterPro" id="IPR002676">
    <property type="entry name" value="RimM_N"/>
</dbReference>
<reference evidence="8" key="1">
    <citation type="submission" date="2021-01" db="EMBL/GenBank/DDBJ databases">
        <title>Description of Breznakiella homolactica.</title>
        <authorList>
            <person name="Song Y."/>
            <person name="Brune A."/>
        </authorList>
    </citation>
    <scope>NUCLEOTIDE SEQUENCE</scope>
    <source>
        <strain evidence="8">RmG30</strain>
    </source>
</reference>
<evidence type="ECO:0000256" key="1">
    <source>
        <dbReference type="ARBA" id="ARBA00022490"/>
    </source>
</evidence>
<dbReference type="InterPro" id="IPR011033">
    <property type="entry name" value="PRC_barrel-like_sf"/>
</dbReference>
<dbReference type="InterPro" id="IPR009000">
    <property type="entry name" value="Transl_B-barrel_sf"/>
</dbReference>
<dbReference type="GO" id="GO:0043022">
    <property type="term" value="F:ribosome binding"/>
    <property type="evidence" value="ECO:0007669"/>
    <property type="project" value="InterPro"/>
</dbReference>
<evidence type="ECO:0000313" key="9">
    <source>
        <dbReference type="Proteomes" id="UP000595917"/>
    </source>
</evidence>
<dbReference type="GO" id="GO:0005737">
    <property type="term" value="C:cytoplasm"/>
    <property type="evidence" value="ECO:0007669"/>
    <property type="project" value="UniProtKB-SubCell"/>
</dbReference>
<name>A0A7T8BAP4_9SPIR</name>
<accession>A0A7T8BAP4</accession>
<organism evidence="8 9">
    <name type="scientific">Breznakiella homolactica</name>
    <dbReference type="NCBI Taxonomy" id="2798577"/>
    <lineage>
        <taxon>Bacteria</taxon>
        <taxon>Pseudomonadati</taxon>
        <taxon>Spirochaetota</taxon>
        <taxon>Spirochaetia</taxon>
        <taxon>Spirochaetales</taxon>
        <taxon>Breznakiellaceae</taxon>
        <taxon>Breznakiella</taxon>
    </lineage>
</organism>
<dbReference type="HAMAP" id="MF_00014">
    <property type="entry name" value="Ribosome_mat_RimM"/>
    <property type="match status" value="1"/>
</dbReference>
<comment type="subcellular location">
    <subcellularLocation>
        <location evidence="5">Cytoplasm</location>
    </subcellularLocation>
</comment>
<dbReference type="EMBL" id="CP067089">
    <property type="protein sequence ID" value="QQO09707.1"/>
    <property type="molecule type" value="Genomic_DNA"/>
</dbReference>
<dbReference type="SUPFAM" id="SSF50346">
    <property type="entry name" value="PRC-barrel domain"/>
    <property type="match status" value="1"/>
</dbReference>
<comment type="function">
    <text evidence="5">An accessory protein needed during the final step in the assembly of 30S ribosomal subunit, possibly for assembly of the head region. Essential for efficient processing of 16S rRNA. May be needed both before and after RbfA during the maturation of 16S rRNA. It has affinity for free ribosomal 30S subunits but not for 70S ribosomes.</text>
</comment>